<keyword evidence="1 3" id="KW-0489">Methyltransferase</keyword>
<sequence>MGSGSYEGRISLSAPPQGRDPYKWVFARQSAGCGAQSWENGGMSKLPDLDPASSAHSRLVADHLAAQIRGAGGWLPFDRWMEQALYAPGLGYYAAGSAKLAEGGRHPSGDFVTAPELTPLFAQTLARQVAEVLEACGGIEVLEFGAGTGALAAGMLAALDELGVAARYRIVEVSADLRDRQRARLAAYGDRVAWLDVLPAAFTGCVVANEVLDAMPVRLFRWTEGGLAERGVALDENARFVWRDRAAPADLAEAVSSRMPPLPGYVSEINPRGEAFVRGMGAWLRAGAALLIDYGFSRAEYYHPQRMEGTLMCHLRHVAHADPLVAVGVQDITAHVDFTAMAEAAAEGGLEVLGYASQAGFLMNAGLMELLSRLDPADAAAYAQAVAPVQKLLSPAEMGELFKVLAVGRGLDRPLSGFGRGDRSHTL</sequence>
<organism evidence="3 4">
    <name type="scientific">Pigmentiphaga daeguensis</name>
    <dbReference type="NCBI Taxonomy" id="414049"/>
    <lineage>
        <taxon>Bacteria</taxon>
        <taxon>Pseudomonadati</taxon>
        <taxon>Pseudomonadota</taxon>
        <taxon>Betaproteobacteria</taxon>
        <taxon>Burkholderiales</taxon>
        <taxon>Alcaligenaceae</taxon>
        <taxon>Pigmentiphaga</taxon>
    </lineage>
</organism>
<dbReference type="Pfam" id="PF02636">
    <property type="entry name" value="Methyltransf_28"/>
    <property type="match status" value="1"/>
</dbReference>
<accession>A0ABP3LKR9</accession>
<dbReference type="GO" id="GO:0008168">
    <property type="term" value="F:methyltransferase activity"/>
    <property type="evidence" value="ECO:0007669"/>
    <property type="project" value="UniProtKB-KW"/>
</dbReference>
<evidence type="ECO:0000313" key="4">
    <source>
        <dbReference type="Proteomes" id="UP001501706"/>
    </source>
</evidence>
<dbReference type="Proteomes" id="UP001501706">
    <property type="component" value="Unassembled WGS sequence"/>
</dbReference>
<comment type="caution">
    <text evidence="3">The sequence shown here is derived from an EMBL/GenBank/DDBJ whole genome shotgun (WGS) entry which is preliminary data.</text>
</comment>
<name>A0ABP3LKR9_9BURK</name>
<keyword evidence="2" id="KW-0808">Transferase</keyword>
<proteinExistence type="predicted"/>
<evidence type="ECO:0000313" key="3">
    <source>
        <dbReference type="EMBL" id="GAA0502945.1"/>
    </source>
</evidence>
<dbReference type="PANTHER" id="PTHR12049:SF7">
    <property type="entry name" value="PROTEIN ARGININE METHYLTRANSFERASE NDUFAF7, MITOCHONDRIAL"/>
    <property type="match status" value="1"/>
</dbReference>
<dbReference type="GO" id="GO:0032259">
    <property type="term" value="P:methylation"/>
    <property type="evidence" value="ECO:0007669"/>
    <property type="project" value="UniProtKB-KW"/>
</dbReference>
<keyword evidence="4" id="KW-1185">Reference proteome</keyword>
<dbReference type="Gene3D" id="3.40.50.12710">
    <property type="match status" value="1"/>
</dbReference>
<protein>
    <submittedName>
        <fullName evidence="3">SAM-dependent methyltransferase</fullName>
    </submittedName>
</protein>
<dbReference type="InterPro" id="IPR003788">
    <property type="entry name" value="NDUFAF7"/>
</dbReference>
<evidence type="ECO:0000256" key="1">
    <source>
        <dbReference type="ARBA" id="ARBA00022603"/>
    </source>
</evidence>
<dbReference type="SUPFAM" id="SSF53335">
    <property type="entry name" value="S-adenosyl-L-methionine-dependent methyltransferases"/>
    <property type="match status" value="1"/>
</dbReference>
<dbReference type="InterPro" id="IPR038375">
    <property type="entry name" value="NDUFAF7_sf"/>
</dbReference>
<dbReference type="PANTHER" id="PTHR12049">
    <property type="entry name" value="PROTEIN ARGININE METHYLTRANSFERASE NDUFAF7, MITOCHONDRIAL"/>
    <property type="match status" value="1"/>
</dbReference>
<dbReference type="EMBL" id="BAAAEN010000006">
    <property type="protein sequence ID" value="GAA0502945.1"/>
    <property type="molecule type" value="Genomic_DNA"/>
</dbReference>
<reference evidence="4" key="1">
    <citation type="journal article" date="2019" name="Int. J. Syst. Evol. Microbiol.">
        <title>The Global Catalogue of Microorganisms (GCM) 10K type strain sequencing project: providing services to taxonomists for standard genome sequencing and annotation.</title>
        <authorList>
            <consortium name="The Broad Institute Genomics Platform"/>
            <consortium name="The Broad Institute Genome Sequencing Center for Infectious Disease"/>
            <person name="Wu L."/>
            <person name="Ma J."/>
        </authorList>
    </citation>
    <scope>NUCLEOTIDE SEQUENCE [LARGE SCALE GENOMIC DNA]</scope>
    <source>
        <strain evidence="4">JCM 14330</strain>
    </source>
</reference>
<dbReference type="InterPro" id="IPR029063">
    <property type="entry name" value="SAM-dependent_MTases_sf"/>
</dbReference>
<evidence type="ECO:0000256" key="2">
    <source>
        <dbReference type="ARBA" id="ARBA00022679"/>
    </source>
</evidence>
<gene>
    <name evidence="3" type="ORF">GCM10009097_19730</name>
</gene>